<dbReference type="Pfam" id="PF00041">
    <property type="entry name" value="fn3"/>
    <property type="match status" value="1"/>
</dbReference>
<keyword evidence="4 13" id="KW-0812">Transmembrane</keyword>
<dbReference type="GeneID" id="111129734"/>
<evidence type="ECO:0000256" key="3">
    <source>
        <dbReference type="ARBA" id="ARBA00022679"/>
    </source>
</evidence>
<dbReference type="GO" id="GO:0005886">
    <property type="term" value="C:plasma membrane"/>
    <property type="evidence" value="ECO:0007669"/>
    <property type="project" value="TreeGrafter"/>
</dbReference>
<dbReference type="InterPro" id="IPR050122">
    <property type="entry name" value="RTK"/>
</dbReference>
<dbReference type="PROSITE" id="PS50011">
    <property type="entry name" value="PROTEIN_KINASE_DOM"/>
    <property type="match status" value="1"/>
</dbReference>
<evidence type="ECO:0000313" key="16">
    <source>
        <dbReference type="RefSeq" id="XP_022331912.1"/>
    </source>
</evidence>
<dbReference type="RefSeq" id="XP_022331912.1">
    <property type="nucleotide sequence ID" value="XM_022476204.1"/>
</dbReference>
<dbReference type="PROSITE" id="PS00107">
    <property type="entry name" value="PROTEIN_KINASE_ATP"/>
    <property type="match status" value="1"/>
</dbReference>
<dbReference type="Gene3D" id="3.30.200.20">
    <property type="entry name" value="Phosphorylase Kinase, domain 1"/>
    <property type="match status" value="1"/>
</dbReference>
<dbReference type="Gene3D" id="2.60.40.10">
    <property type="entry name" value="Immunoglobulins"/>
    <property type="match status" value="1"/>
</dbReference>
<dbReference type="InterPro" id="IPR036116">
    <property type="entry name" value="FN3_sf"/>
</dbReference>
<evidence type="ECO:0000256" key="13">
    <source>
        <dbReference type="SAM" id="Phobius"/>
    </source>
</evidence>
<keyword evidence="5" id="KW-0677">Repeat</keyword>
<feature type="domain" description="Protein kinase" evidence="14">
    <location>
        <begin position="277"/>
        <end position="561"/>
    </location>
</feature>
<dbReference type="SUPFAM" id="SSF56112">
    <property type="entry name" value="Protein kinase-like (PK-like)"/>
    <property type="match status" value="1"/>
</dbReference>
<dbReference type="GO" id="GO:0043235">
    <property type="term" value="C:receptor complex"/>
    <property type="evidence" value="ECO:0007669"/>
    <property type="project" value="TreeGrafter"/>
</dbReference>
<protein>
    <recommendedName>
        <fullName evidence="2">receptor protein-tyrosine kinase</fullName>
        <ecNumber evidence="2">2.7.10.1</ecNumber>
    </recommendedName>
</protein>
<feature type="binding site" evidence="12">
    <location>
        <position position="304"/>
    </location>
    <ligand>
        <name>ATP</name>
        <dbReference type="ChEBI" id="CHEBI:30616"/>
    </ligand>
</feature>
<comment type="subcellular location">
    <subcellularLocation>
        <location evidence="1">Membrane</location>
        <topology evidence="1">Single-pass membrane protein</topology>
    </subcellularLocation>
</comment>
<evidence type="ECO:0000259" key="14">
    <source>
        <dbReference type="PROSITE" id="PS50011"/>
    </source>
</evidence>
<sequence>MYNSQYNVKVELRETQRRDSKQNWYGEVTFITELCENVDRQTYTKCLLDQSNIMYTERTKVVEDNEEQDPLEWYLDIKSMTYDKNTHQVTANISWTLPFNASYIKEYAVAWKLVNNKRDSRYLHSITNQSYHVMSLAPNEEYHVSVVAVFRDPKLGLFNEDSESSFGSSESEPLTFNTTWYKIMPETGMRRDPIEQSQMKEVLDKVIYGVVMICSICLLSLIMLFVYKKRHSFKDIIITKSTVAKSNSYKSNVGCKVDYSNQLLVISDEWELDPRHLKFSSPIGQGAFGKVVTGYYENQRVAIKLVRDSAPLSYKEDLLAEINLMKKIGSHPNIVSMSGACTNSEPIALVMEYVPYGNLQNFLKKCRLEGDFQKRIGRPSEVVYSLMDENGGVDSGVITSIDMLSFARQVAMAMEYLAAKKYVHRDLAARNVLLGYNKVVKVCDFGLSRDIYNDNQYHKITSGKLPLKWMAIESLRDRIFTTQSDVWSFGILMWEIITMGGSPYPNIALADLYYVLANGYRMEKPSNCSSELYTIMRQCWIESPTERPSFTDLRIQIEQLLSRDRNYLDLDNIDAPLSTSESSSSPKSDDSDTLSLLNTRPSALRVIPGQSSWKPDTNLTGTSRCQPQKSVTIATDPVTVVCIENSDQWST</sequence>
<comment type="catalytic activity">
    <reaction evidence="11">
        <text>L-tyrosyl-[protein] + ATP = O-phospho-L-tyrosyl-[protein] + ADP + H(+)</text>
        <dbReference type="Rhea" id="RHEA:10596"/>
        <dbReference type="Rhea" id="RHEA-COMP:10136"/>
        <dbReference type="Rhea" id="RHEA-COMP:20101"/>
        <dbReference type="ChEBI" id="CHEBI:15378"/>
        <dbReference type="ChEBI" id="CHEBI:30616"/>
        <dbReference type="ChEBI" id="CHEBI:46858"/>
        <dbReference type="ChEBI" id="CHEBI:61978"/>
        <dbReference type="ChEBI" id="CHEBI:456216"/>
        <dbReference type="EC" id="2.7.10.1"/>
    </reaction>
</comment>
<evidence type="ECO:0000256" key="1">
    <source>
        <dbReference type="ARBA" id="ARBA00004167"/>
    </source>
</evidence>
<keyword evidence="10" id="KW-0325">Glycoprotein</keyword>
<dbReference type="Pfam" id="PF07714">
    <property type="entry name" value="PK_Tyr_Ser-Thr"/>
    <property type="match status" value="1"/>
</dbReference>
<dbReference type="PANTHER" id="PTHR24416:SF620">
    <property type="entry name" value="TYROSINE-PROTEIN KINASE RECEPTOR TORSO"/>
    <property type="match status" value="1"/>
</dbReference>
<organism evidence="15 16">
    <name type="scientific">Crassostrea virginica</name>
    <name type="common">Eastern oyster</name>
    <dbReference type="NCBI Taxonomy" id="6565"/>
    <lineage>
        <taxon>Eukaryota</taxon>
        <taxon>Metazoa</taxon>
        <taxon>Spiralia</taxon>
        <taxon>Lophotrochozoa</taxon>
        <taxon>Mollusca</taxon>
        <taxon>Bivalvia</taxon>
        <taxon>Autobranchia</taxon>
        <taxon>Pteriomorphia</taxon>
        <taxon>Ostreida</taxon>
        <taxon>Ostreoidea</taxon>
        <taxon>Ostreidae</taxon>
        <taxon>Crassostrea</taxon>
    </lineage>
</organism>
<evidence type="ECO:0000256" key="2">
    <source>
        <dbReference type="ARBA" id="ARBA00011902"/>
    </source>
</evidence>
<dbReference type="SMART" id="SM00219">
    <property type="entry name" value="TyrKc"/>
    <property type="match status" value="1"/>
</dbReference>
<dbReference type="Proteomes" id="UP000694844">
    <property type="component" value="Chromosome 4"/>
</dbReference>
<name>A0A8B8DUK7_CRAVI</name>
<evidence type="ECO:0000256" key="10">
    <source>
        <dbReference type="ARBA" id="ARBA00023180"/>
    </source>
</evidence>
<dbReference type="InterPro" id="IPR008266">
    <property type="entry name" value="Tyr_kinase_AS"/>
</dbReference>
<keyword evidence="7 13" id="KW-1133">Transmembrane helix</keyword>
<feature type="transmembrane region" description="Helical" evidence="13">
    <location>
        <begin position="206"/>
        <end position="227"/>
    </location>
</feature>
<gene>
    <name evidence="16" type="primary">LOC111129734</name>
</gene>
<dbReference type="Gene3D" id="1.10.510.10">
    <property type="entry name" value="Transferase(Phosphotransferase) domain 1"/>
    <property type="match status" value="1"/>
</dbReference>
<dbReference type="PRINTS" id="PR00109">
    <property type="entry name" value="TYRKINASE"/>
</dbReference>
<dbReference type="EC" id="2.7.10.1" evidence="2"/>
<dbReference type="InterPro" id="IPR000719">
    <property type="entry name" value="Prot_kinase_dom"/>
</dbReference>
<keyword evidence="6" id="KW-0418">Kinase</keyword>
<dbReference type="GO" id="GO:0005524">
    <property type="term" value="F:ATP binding"/>
    <property type="evidence" value="ECO:0007669"/>
    <property type="project" value="UniProtKB-UniRule"/>
</dbReference>
<evidence type="ECO:0000256" key="5">
    <source>
        <dbReference type="ARBA" id="ARBA00022737"/>
    </source>
</evidence>
<accession>A0A8B8DUK7</accession>
<evidence type="ECO:0000256" key="6">
    <source>
        <dbReference type="ARBA" id="ARBA00022777"/>
    </source>
</evidence>
<dbReference type="InterPro" id="IPR013783">
    <property type="entry name" value="Ig-like_fold"/>
</dbReference>
<keyword evidence="8 13" id="KW-0472">Membrane</keyword>
<dbReference type="OrthoDB" id="3256376at2759"/>
<dbReference type="PROSITE" id="PS00109">
    <property type="entry name" value="PROTEIN_KINASE_TYR"/>
    <property type="match status" value="1"/>
</dbReference>
<dbReference type="InterPro" id="IPR011009">
    <property type="entry name" value="Kinase-like_dom_sf"/>
</dbReference>
<dbReference type="InterPro" id="IPR017441">
    <property type="entry name" value="Protein_kinase_ATP_BS"/>
</dbReference>
<evidence type="ECO:0000256" key="9">
    <source>
        <dbReference type="ARBA" id="ARBA00023170"/>
    </source>
</evidence>
<dbReference type="PANTHER" id="PTHR24416">
    <property type="entry name" value="TYROSINE-PROTEIN KINASE RECEPTOR"/>
    <property type="match status" value="1"/>
</dbReference>
<dbReference type="InterPro" id="IPR001245">
    <property type="entry name" value="Ser-Thr/Tyr_kinase_cat_dom"/>
</dbReference>
<dbReference type="SUPFAM" id="SSF49265">
    <property type="entry name" value="Fibronectin type III"/>
    <property type="match status" value="1"/>
</dbReference>
<keyword evidence="12" id="KW-0067">ATP-binding</keyword>
<evidence type="ECO:0000256" key="12">
    <source>
        <dbReference type="PROSITE-ProRule" id="PRU10141"/>
    </source>
</evidence>
<dbReference type="GO" id="GO:0004714">
    <property type="term" value="F:transmembrane receptor protein tyrosine kinase activity"/>
    <property type="evidence" value="ECO:0007669"/>
    <property type="project" value="UniProtKB-EC"/>
</dbReference>
<evidence type="ECO:0000313" key="15">
    <source>
        <dbReference type="Proteomes" id="UP000694844"/>
    </source>
</evidence>
<dbReference type="InterPro" id="IPR020635">
    <property type="entry name" value="Tyr_kinase_cat_dom"/>
</dbReference>
<dbReference type="KEGG" id="cvn:111129734"/>
<evidence type="ECO:0000256" key="8">
    <source>
        <dbReference type="ARBA" id="ARBA00023136"/>
    </source>
</evidence>
<keyword evidence="9" id="KW-0675">Receptor</keyword>
<dbReference type="FunFam" id="1.10.510.10:FF:000462">
    <property type="entry name" value="Receptor tyrosine kinase"/>
    <property type="match status" value="1"/>
</dbReference>
<reference evidence="16" key="1">
    <citation type="submission" date="2025-08" db="UniProtKB">
        <authorList>
            <consortium name="RefSeq"/>
        </authorList>
    </citation>
    <scope>IDENTIFICATION</scope>
    <source>
        <tissue evidence="16">Whole sample</tissue>
    </source>
</reference>
<keyword evidence="3" id="KW-0808">Transferase</keyword>
<proteinExistence type="predicted"/>
<evidence type="ECO:0000256" key="11">
    <source>
        <dbReference type="ARBA" id="ARBA00051243"/>
    </source>
</evidence>
<keyword evidence="15" id="KW-1185">Reference proteome</keyword>
<evidence type="ECO:0000256" key="4">
    <source>
        <dbReference type="ARBA" id="ARBA00022692"/>
    </source>
</evidence>
<dbReference type="CDD" id="cd00192">
    <property type="entry name" value="PTKc"/>
    <property type="match status" value="1"/>
</dbReference>
<dbReference type="InterPro" id="IPR003961">
    <property type="entry name" value="FN3_dom"/>
</dbReference>
<dbReference type="AlphaFoldDB" id="A0A8B8DUK7"/>
<dbReference type="GO" id="GO:0007169">
    <property type="term" value="P:cell surface receptor protein tyrosine kinase signaling pathway"/>
    <property type="evidence" value="ECO:0007669"/>
    <property type="project" value="TreeGrafter"/>
</dbReference>
<evidence type="ECO:0000256" key="7">
    <source>
        <dbReference type="ARBA" id="ARBA00022989"/>
    </source>
</evidence>
<keyword evidence="12" id="KW-0547">Nucleotide-binding</keyword>
<dbReference type="CDD" id="cd00063">
    <property type="entry name" value="FN3"/>
    <property type="match status" value="1"/>
</dbReference>